<dbReference type="InterPro" id="IPR025283">
    <property type="entry name" value="DUF4042"/>
</dbReference>
<keyword evidence="4" id="KW-1185">Reference proteome</keyword>
<accession>A0A4D6LCB5</accession>
<dbReference type="PANTHER" id="PTHR13366">
    <property type="entry name" value="MALARIA ANTIGEN-RELATED"/>
    <property type="match status" value="1"/>
</dbReference>
<feature type="compositionally biased region" description="Basic and acidic residues" evidence="1">
    <location>
        <begin position="333"/>
        <end position="345"/>
    </location>
</feature>
<feature type="compositionally biased region" description="Polar residues" evidence="1">
    <location>
        <begin position="365"/>
        <end position="381"/>
    </location>
</feature>
<gene>
    <name evidence="3" type="ORF">DEO72_LG3g577</name>
</gene>
<dbReference type="Gene3D" id="1.25.10.10">
    <property type="entry name" value="Leucine-rich Repeat Variant"/>
    <property type="match status" value="2"/>
</dbReference>
<dbReference type="Pfam" id="PF13251">
    <property type="entry name" value="DUF4042"/>
    <property type="match status" value="1"/>
</dbReference>
<dbReference type="AlphaFoldDB" id="A0A4D6LCB5"/>
<feature type="compositionally biased region" description="Low complexity" evidence="1">
    <location>
        <begin position="382"/>
        <end position="393"/>
    </location>
</feature>
<sequence>MAGTGFGAAAPTSLVRSWRTAFLTLRDETLTIPPRNSNVQLLDNLIFSHSNALVSAAVELPSHEVLSDLLFMMELVAAISSDEEDCTRIYAQTSRLIHDICRCVSFDLNFNSYTSVFNCFGKVLNLLLTNVATNGDISGICSTTTIIPAIECLQAVRFIIISHRRWLQSEDIILVKFLLDVIDCSHGVSFWMPHSTCKEKTTGINMRFSTERSSSELQTVAFEMLSEAISRAGSFFPVDIWRSILEVFRKTMDVLALKSPVVEDSVMSRFYESFLCCLHLILIDPKCAVSDHVSVFVAVLRMFLVYGLSGRTPGTCLLVGYKEKELSSMSPKASRELLKKSDHGTYRPPHLRKRDSLNVKHGSVRHSQYMSDSESSTINVMSSDSEFSDGDGSANDSGRVQNSRVRVAAITCIQDLCQADSKSLSMQWSLLLPTSDTLQARMHDATLMTSLLFDPCLKARMASATTLVTMMDGLSSIFLQVAEYKESNKFGSFMALSSSLGKILLELHRGLLYLIEHEAHTKLLALLFRIIKLLISSTPYSRMPPNLLPIAVTSIRTRIEEGFWLKSERSGLLVTAIGCLTLALATSPSSAQLRSMLCDEVSSGHIETQKKSGVLSTLFEYSMQSSCPTICLEALQGLKAAFHNYPNIVTACWEQVSAIVYHLISTVCVETPSRQSSEHVGSPTTFIYEKVTIAAIKVLDEALRAVSGFQGTEDLSDDKLMDIPFASDCIRTKKVSSAPSYDVEGKDDVIVNFEASDSGIQQWCEAIEKHMPLILCHSSAMVRAASITCFAGMTSSVFMCFTEEKQDFILSSLVHAAVRDSVPSVRSSACRAVGIISCFPQVCQSAEVLEKFIHAVEINTRDALISVRITASWALANICDAICHSDRIPPFGQQMGSISNPQLIVLLTECALHLTKDGDKVKSNAVRALGYISRILKCSTSDFQDTPMNHHNHLNEAFLNTTNLMVCQQHCASDCLQDLNRQERIVHAFISCITTGNVKVQWNVCHALGNLFLNETLRLQDMDWSPVVFGILLQLLRDSSNFKIRIQAAAALAVPVSVLDYGQSFSKIVQSVEHLLENIDDDQISGPSNFKYRVSLKKQLTLTMLHILSFVSSSNDQQLKDFLVMKALILEDWFKGLCSSGEGMIDAQDKSIADRKRLMPQWDLVNLAALKFDARDEDYEQTSGQQINNKLGLGGDLDFMRASYDRINLGWLERNCYCHIRGAK</sequence>
<dbReference type="InterPro" id="IPR011989">
    <property type="entry name" value="ARM-like"/>
</dbReference>
<feature type="region of interest" description="Disordered" evidence="1">
    <location>
        <begin position="332"/>
        <end position="399"/>
    </location>
</feature>
<evidence type="ECO:0000259" key="2">
    <source>
        <dbReference type="Pfam" id="PF13251"/>
    </source>
</evidence>
<evidence type="ECO:0000313" key="4">
    <source>
        <dbReference type="Proteomes" id="UP000501690"/>
    </source>
</evidence>
<evidence type="ECO:0000256" key="1">
    <source>
        <dbReference type="SAM" id="MobiDB-lite"/>
    </source>
</evidence>
<dbReference type="Proteomes" id="UP000501690">
    <property type="component" value="Linkage Group LG3"/>
</dbReference>
<feature type="domain" description="DUF4042" evidence="2">
    <location>
        <begin position="404"/>
        <end position="586"/>
    </location>
</feature>
<reference evidence="3 4" key="1">
    <citation type="submission" date="2019-04" db="EMBL/GenBank/DDBJ databases">
        <title>An improved genome assembly and genetic linkage map for asparagus bean, Vigna unguiculata ssp. sesquipedialis.</title>
        <authorList>
            <person name="Xia Q."/>
            <person name="Zhang R."/>
            <person name="Dong Y."/>
        </authorList>
    </citation>
    <scope>NUCLEOTIDE SEQUENCE [LARGE SCALE GENOMIC DNA]</scope>
    <source>
        <tissue evidence="3">Leaf</tissue>
    </source>
</reference>
<protein>
    <recommendedName>
        <fullName evidence="2">DUF4042 domain-containing protein</fullName>
    </recommendedName>
</protein>
<name>A0A4D6LCB5_VIGUN</name>
<organism evidence="3 4">
    <name type="scientific">Vigna unguiculata</name>
    <name type="common">Cowpea</name>
    <dbReference type="NCBI Taxonomy" id="3917"/>
    <lineage>
        <taxon>Eukaryota</taxon>
        <taxon>Viridiplantae</taxon>
        <taxon>Streptophyta</taxon>
        <taxon>Embryophyta</taxon>
        <taxon>Tracheophyta</taxon>
        <taxon>Spermatophyta</taxon>
        <taxon>Magnoliopsida</taxon>
        <taxon>eudicotyledons</taxon>
        <taxon>Gunneridae</taxon>
        <taxon>Pentapetalae</taxon>
        <taxon>rosids</taxon>
        <taxon>fabids</taxon>
        <taxon>Fabales</taxon>
        <taxon>Fabaceae</taxon>
        <taxon>Papilionoideae</taxon>
        <taxon>50 kb inversion clade</taxon>
        <taxon>NPAAA clade</taxon>
        <taxon>indigoferoid/millettioid clade</taxon>
        <taxon>Phaseoleae</taxon>
        <taxon>Vigna</taxon>
    </lineage>
</organism>
<dbReference type="EMBL" id="CP039347">
    <property type="protein sequence ID" value="QCD86056.1"/>
    <property type="molecule type" value="Genomic_DNA"/>
</dbReference>
<evidence type="ECO:0000313" key="3">
    <source>
        <dbReference type="EMBL" id="QCD86056.1"/>
    </source>
</evidence>
<proteinExistence type="predicted"/>
<dbReference type="PANTHER" id="PTHR13366:SF0">
    <property type="entry name" value="HEAT REPEAT-CONTAINING PROTEIN 6"/>
    <property type="match status" value="1"/>
</dbReference>
<dbReference type="InterPro" id="IPR016024">
    <property type="entry name" value="ARM-type_fold"/>
</dbReference>
<dbReference type="SUPFAM" id="SSF48371">
    <property type="entry name" value="ARM repeat"/>
    <property type="match status" value="2"/>
</dbReference>
<dbReference type="InterPro" id="IPR052107">
    <property type="entry name" value="HEAT6"/>
</dbReference>